<accession>I1Q3W0</accession>
<dbReference type="Gramene" id="ORGLA06G0182300.1">
    <property type="protein sequence ID" value="ORGLA06G0182300.1"/>
    <property type="gene ID" value="ORGLA06G0182300"/>
</dbReference>
<sequence>PPRHRGSPGGTPGLHGLPMEMTTGEMEAAIVALPAKKEALREAPSSSPRRLPLQARAAVEPTRLIILPFQYSMEASLICKSEVKLSIA</sequence>
<feature type="region of interest" description="Disordered" evidence="1">
    <location>
        <begin position="1"/>
        <end position="21"/>
    </location>
</feature>
<evidence type="ECO:0000313" key="3">
    <source>
        <dbReference type="Proteomes" id="UP000007306"/>
    </source>
</evidence>
<dbReference type="EnsemblPlants" id="ORGLA06G0182300.1">
    <property type="protein sequence ID" value="ORGLA06G0182300.1"/>
    <property type="gene ID" value="ORGLA06G0182300"/>
</dbReference>
<organism evidence="2 3">
    <name type="scientific">Oryza glaberrima</name>
    <name type="common">African rice</name>
    <dbReference type="NCBI Taxonomy" id="4538"/>
    <lineage>
        <taxon>Eukaryota</taxon>
        <taxon>Viridiplantae</taxon>
        <taxon>Streptophyta</taxon>
        <taxon>Embryophyta</taxon>
        <taxon>Tracheophyta</taxon>
        <taxon>Spermatophyta</taxon>
        <taxon>Magnoliopsida</taxon>
        <taxon>Liliopsida</taxon>
        <taxon>Poales</taxon>
        <taxon>Poaceae</taxon>
        <taxon>BOP clade</taxon>
        <taxon>Oryzoideae</taxon>
        <taxon>Oryzeae</taxon>
        <taxon>Oryzinae</taxon>
        <taxon>Oryza</taxon>
    </lineage>
</organism>
<protein>
    <submittedName>
        <fullName evidence="2">Uncharacterized protein</fullName>
    </submittedName>
</protein>
<proteinExistence type="predicted"/>
<evidence type="ECO:0000313" key="2">
    <source>
        <dbReference type="EnsemblPlants" id="ORGLA06G0182300.1"/>
    </source>
</evidence>
<keyword evidence="3" id="KW-1185">Reference proteome</keyword>
<dbReference type="Proteomes" id="UP000007306">
    <property type="component" value="Chromosome 6"/>
</dbReference>
<dbReference type="HOGENOM" id="CLU_2475499_0_0_1"/>
<reference evidence="2" key="1">
    <citation type="submission" date="2015-06" db="UniProtKB">
        <authorList>
            <consortium name="EnsemblPlants"/>
        </authorList>
    </citation>
    <scope>IDENTIFICATION</scope>
</reference>
<name>I1Q3W0_ORYGL</name>
<dbReference type="AlphaFoldDB" id="I1Q3W0"/>
<evidence type="ECO:0000256" key="1">
    <source>
        <dbReference type="SAM" id="MobiDB-lite"/>
    </source>
</evidence>
<reference evidence="2 3" key="2">
    <citation type="submission" date="2018-04" db="EMBL/GenBank/DDBJ databases">
        <title>OglaRS2 (Oryza glaberrima Reference Sequence Version 2).</title>
        <authorList>
            <person name="Zhang J."/>
            <person name="Kudrna D."/>
            <person name="Lee S."/>
            <person name="Talag J."/>
            <person name="Rajasekar S."/>
            <person name="Wing R.A."/>
        </authorList>
    </citation>
    <scope>NUCLEOTIDE SEQUENCE [LARGE SCALE GENOMIC DNA]</scope>
    <source>
        <strain evidence="2 3">cv. IRGC 96717</strain>
    </source>
</reference>